<dbReference type="PANTHER" id="PTHR38463:SF1">
    <property type="entry name" value="STRESS RESPONSE PROTEIN YSNF"/>
    <property type="match status" value="1"/>
</dbReference>
<dbReference type="Pfam" id="PF09557">
    <property type="entry name" value="DUF2382"/>
    <property type="match status" value="1"/>
</dbReference>
<dbReference type="InterPro" id="IPR027275">
    <property type="entry name" value="PRC-brl_dom"/>
</dbReference>
<evidence type="ECO:0000256" key="1">
    <source>
        <dbReference type="SAM" id="MobiDB-lite"/>
    </source>
</evidence>
<feature type="region of interest" description="Disordered" evidence="1">
    <location>
        <begin position="111"/>
        <end position="164"/>
    </location>
</feature>
<accession>A0ABP8VDM8</accession>
<dbReference type="InterPro" id="IPR019060">
    <property type="entry name" value="DUF2382"/>
</dbReference>
<dbReference type="InterPro" id="IPR052967">
    <property type="entry name" value="Stress_Response_Assoc"/>
</dbReference>
<proteinExistence type="predicted"/>
<dbReference type="Gene3D" id="3.90.50.10">
    <property type="entry name" value="Photosynthetic Reaction Center, subunit H, domain 2"/>
    <property type="match status" value="1"/>
</dbReference>
<dbReference type="EMBL" id="BAABIL010000628">
    <property type="protein sequence ID" value="GAA4658239.1"/>
    <property type="molecule type" value="Genomic_DNA"/>
</dbReference>
<dbReference type="RefSeq" id="WP_345713824.1">
    <property type="nucleotide sequence ID" value="NZ_BAABIL010000628.1"/>
</dbReference>
<dbReference type="InterPro" id="IPR011033">
    <property type="entry name" value="PRC_barrel-like_sf"/>
</dbReference>
<evidence type="ECO:0000259" key="2">
    <source>
        <dbReference type="Pfam" id="PF05239"/>
    </source>
</evidence>
<protein>
    <submittedName>
        <fullName evidence="4">PRC and DUF2382 domain-containing protein</fullName>
    </submittedName>
</protein>
<dbReference type="Pfam" id="PF05239">
    <property type="entry name" value="PRC"/>
    <property type="match status" value="1"/>
</dbReference>
<evidence type="ECO:0000313" key="5">
    <source>
        <dbReference type="Proteomes" id="UP001501195"/>
    </source>
</evidence>
<dbReference type="PANTHER" id="PTHR38463">
    <property type="entry name" value="STRESS RESPONSE PROTEIN YSNF"/>
    <property type="match status" value="1"/>
</dbReference>
<evidence type="ECO:0000313" key="4">
    <source>
        <dbReference type="EMBL" id="GAA4658239.1"/>
    </source>
</evidence>
<feature type="domain" description="PRC-barrel" evidence="2">
    <location>
        <begin position="13"/>
        <end position="78"/>
    </location>
</feature>
<dbReference type="Proteomes" id="UP001501195">
    <property type="component" value="Unassembled WGS sequence"/>
</dbReference>
<feature type="compositionally biased region" description="Low complexity" evidence="1">
    <location>
        <begin position="111"/>
        <end position="129"/>
    </location>
</feature>
<feature type="compositionally biased region" description="Basic and acidic residues" evidence="1">
    <location>
        <begin position="134"/>
        <end position="147"/>
    </location>
</feature>
<evidence type="ECO:0000259" key="3">
    <source>
        <dbReference type="Pfam" id="PF09557"/>
    </source>
</evidence>
<keyword evidence="5" id="KW-1185">Reference proteome</keyword>
<reference evidence="5" key="1">
    <citation type="journal article" date="2019" name="Int. J. Syst. Evol. Microbiol.">
        <title>The Global Catalogue of Microorganisms (GCM) 10K type strain sequencing project: providing services to taxonomists for standard genome sequencing and annotation.</title>
        <authorList>
            <consortium name="The Broad Institute Genomics Platform"/>
            <consortium name="The Broad Institute Genome Sequencing Center for Infectious Disease"/>
            <person name="Wu L."/>
            <person name="Ma J."/>
        </authorList>
    </citation>
    <scope>NUCLEOTIDE SEQUENCE [LARGE SCALE GENOMIC DNA]</scope>
    <source>
        <strain evidence="5">JCM 18126</strain>
    </source>
</reference>
<gene>
    <name evidence="4" type="ORF">GCM10023225_32490</name>
</gene>
<name>A0ABP8VDM8_9ACTN</name>
<dbReference type="SUPFAM" id="SSF50346">
    <property type="entry name" value="PRC-barrel domain"/>
    <property type="match status" value="1"/>
</dbReference>
<comment type="caution">
    <text evidence="4">The sequence shown here is derived from an EMBL/GenBank/DDBJ whole genome shotgun (WGS) entry which is preliminary data.</text>
</comment>
<sequence length="291" mass="31830">MTENTSRTDVAALYEATVYESDGDKIGRVGTVYLDDATGQPSWVTVKTGLFGSSESFVPLDRAQISGTEIRVPYSKSQIKDAPRTETDAELTPQEEERLYEYYGLGTGTSATTGTYETTTTTSGTSHGEGVAGRIRDAVSGDRDETTVRGAGHDTSGPNTDDAMTRSEEVVHAGTVRREAGRARLRKHIVTEQVSETVPVTREEVVVEREPITEANRGAALSGGDLTEEEHEVILHEEEAVTRKETVPVERVRLGTQEFTEQQTVTDEVRKEVIDVDTDATTTTATDRDRR</sequence>
<organism evidence="4 5">
    <name type="scientific">Kineococcus glutinatus</name>
    <dbReference type="NCBI Taxonomy" id="1070872"/>
    <lineage>
        <taxon>Bacteria</taxon>
        <taxon>Bacillati</taxon>
        <taxon>Actinomycetota</taxon>
        <taxon>Actinomycetes</taxon>
        <taxon>Kineosporiales</taxon>
        <taxon>Kineosporiaceae</taxon>
        <taxon>Kineococcus</taxon>
    </lineage>
</organism>
<dbReference type="InterPro" id="IPR014747">
    <property type="entry name" value="Bac_photo_RC_H_C"/>
</dbReference>
<feature type="domain" description="DUF2382" evidence="3">
    <location>
        <begin position="164"/>
        <end position="276"/>
    </location>
</feature>